<gene>
    <name evidence="2" type="ORF">FCC1311_098952</name>
</gene>
<dbReference type="SUPFAM" id="SSF51735">
    <property type="entry name" value="NAD(P)-binding Rossmann-fold domains"/>
    <property type="match status" value="1"/>
</dbReference>
<sequence length="405" mass="44448">MAAKKEDALQAAHALAKKVGGDTYTKENPMRLGVISTANIARKVISGVQALDTVKVTVVSSRNLEKAQQFAKDVGVDKAYGSYEEVLADPEIDAVYVPLPTSMHTEWVCKAAKAGKHVLCEKPCALSGAQLLEMLLVCKENKVHFMDNVMFMHHDRLRMMRERIDEGFLGKHGATNVFSTLTFRSSGDFGEDFYSSNIRTNPDLDALGAVGDLGWYNMRMALFAFAWRTPATAQGRMLISHNKVPIEISGVLTWDPEEGEEDVAGITLQRSTVFHGSFLHSNQQRVQITGADGMIALDDFVNANSTKSASFFEESKHETIMTEDGPEAKSERNVVETGYCRQEAEAVANFACQIAALKQGQSIDFWPRIALLTQLCCDALLESAEKNGATVKIDPEGLLARFDAA</sequence>
<dbReference type="GO" id="GO:0000166">
    <property type="term" value="F:nucleotide binding"/>
    <property type="evidence" value="ECO:0007669"/>
    <property type="project" value="InterPro"/>
</dbReference>
<dbReference type="AlphaFoldDB" id="A0A2R5GS17"/>
<dbReference type="PANTHER" id="PTHR46368:SF4">
    <property type="entry name" value="OS10G0403700 PROTEIN"/>
    <property type="match status" value="1"/>
</dbReference>
<evidence type="ECO:0000259" key="1">
    <source>
        <dbReference type="Pfam" id="PF01408"/>
    </source>
</evidence>
<organism evidence="2 3">
    <name type="scientific">Hondaea fermentalgiana</name>
    <dbReference type="NCBI Taxonomy" id="2315210"/>
    <lineage>
        <taxon>Eukaryota</taxon>
        <taxon>Sar</taxon>
        <taxon>Stramenopiles</taxon>
        <taxon>Bigyra</taxon>
        <taxon>Labyrinthulomycetes</taxon>
        <taxon>Thraustochytrida</taxon>
        <taxon>Thraustochytriidae</taxon>
        <taxon>Hondaea</taxon>
    </lineage>
</organism>
<comment type="caution">
    <text evidence="2">The sequence shown here is derived from an EMBL/GenBank/DDBJ whole genome shotgun (WGS) entry which is preliminary data.</text>
</comment>
<proteinExistence type="predicted"/>
<dbReference type="InterPro" id="IPR000683">
    <property type="entry name" value="Gfo/Idh/MocA-like_OxRdtase_N"/>
</dbReference>
<dbReference type="SUPFAM" id="SSF55347">
    <property type="entry name" value="Glyceraldehyde-3-phosphate dehydrogenase-like, C-terminal domain"/>
    <property type="match status" value="1"/>
</dbReference>
<dbReference type="InParanoid" id="A0A2R5GS17"/>
<dbReference type="Proteomes" id="UP000241890">
    <property type="component" value="Unassembled WGS sequence"/>
</dbReference>
<name>A0A2R5GS17_9STRA</name>
<protein>
    <submittedName>
        <fullName evidence="2">Trans-1,2-dihydrobenzene-1,2-diol dehydrogenase</fullName>
    </submittedName>
</protein>
<keyword evidence="3" id="KW-1185">Reference proteome</keyword>
<feature type="domain" description="Gfo/Idh/MocA-like oxidoreductase N-terminal" evidence="1">
    <location>
        <begin position="31"/>
        <end position="146"/>
    </location>
</feature>
<dbReference type="PANTHER" id="PTHR46368">
    <property type="match status" value="1"/>
</dbReference>
<evidence type="ECO:0000313" key="3">
    <source>
        <dbReference type="Proteomes" id="UP000241890"/>
    </source>
</evidence>
<dbReference type="OrthoDB" id="2129491at2759"/>
<dbReference type="Pfam" id="PF01408">
    <property type="entry name" value="GFO_IDH_MocA"/>
    <property type="match status" value="1"/>
</dbReference>
<dbReference type="Gene3D" id="3.30.360.10">
    <property type="entry name" value="Dihydrodipicolinate Reductase, domain 2"/>
    <property type="match status" value="1"/>
</dbReference>
<accession>A0A2R5GS17</accession>
<evidence type="ECO:0000313" key="2">
    <source>
        <dbReference type="EMBL" id="GBG33672.1"/>
    </source>
</evidence>
<dbReference type="Gene3D" id="3.40.50.720">
    <property type="entry name" value="NAD(P)-binding Rossmann-like Domain"/>
    <property type="match status" value="1"/>
</dbReference>
<reference evidence="2 3" key="1">
    <citation type="submission" date="2017-12" db="EMBL/GenBank/DDBJ databases">
        <title>Sequencing, de novo assembly and annotation of complete genome of a new Thraustochytrid species, strain FCC1311.</title>
        <authorList>
            <person name="Sedici K."/>
            <person name="Godart F."/>
            <person name="Aiese Cigliano R."/>
            <person name="Sanseverino W."/>
            <person name="Barakat M."/>
            <person name="Ortet P."/>
            <person name="Marechal E."/>
            <person name="Cagnac O."/>
            <person name="Amato A."/>
        </authorList>
    </citation>
    <scope>NUCLEOTIDE SEQUENCE [LARGE SCALE GENOMIC DNA]</scope>
</reference>
<dbReference type="EMBL" id="BEYU01000165">
    <property type="protein sequence ID" value="GBG33672.1"/>
    <property type="molecule type" value="Genomic_DNA"/>
</dbReference>
<dbReference type="InterPro" id="IPR036291">
    <property type="entry name" value="NAD(P)-bd_dom_sf"/>
</dbReference>